<sequence>MIERAVSSLRANLPASWRAEVSAGPGEHDAVLTISNRAMSPVRFAIESKYATRVSADQVVNQLRAFAERGPRPLLFVTEYVNPPLRRECEKRGISYLDTTGWTYLINDEPPILIRAVGASKPPSPRENAHTARLNGPAAGRTIRCLLELDPPLGIRELATLSSSSPAAVSKLMPTLVDAGAVDRSSDGAITRIRRRTLLDRWTADYSFMNSNGVVLDYLAPRGLPRTLEQLRERDDVCVTGSAAGRTYLPSATTSVVPLSLLTLYSRDITGIADSLKLVRTDRSTSNVMITTPRDLELLKDPRLSAQGFLIAPIGQVLADLLTLPGRMAQEAEQIVESLAEKDPTWRE</sequence>
<organism evidence="1 2">
    <name type="scientific">Kibdelosporangium aridum</name>
    <dbReference type="NCBI Taxonomy" id="2030"/>
    <lineage>
        <taxon>Bacteria</taxon>
        <taxon>Bacillati</taxon>
        <taxon>Actinomycetota</taxon>
        <taxon>Actinomycetes</taxon>
        <taxon>Pseudonocardiales</taxon>
        <taxon>Pseudonocardiaceae</taxon>
        <taxon>Kibdelosporangium</taxon>
    </lineage>
</organism>
<dbReference type="EMBL" id="QHKI01000007">
    <property type="protein sequence ID" value="RSM87073.1"/>
    <property type="molecule type" value="Genomic_DNA"/>
</dbReference>
<protein>
    <submittedName>
        <fullName evidence="1">Uncharacterized protein</fullName>
    </submittedName>
</protein>
<proteinExistence type="predicted"/>
<dbReference type="AlphaFoldDB" id="A0A428ZG39"/>
<gene>
    <name evidence="1" type="ORF">DMH04_12260</name>
</gene>
<accession>A0A428ZG39</accession>
<evidence type="ECO:0000313" key="1">
    <source>
        <dbReference type="EMBL" id="RSM87073.1"/>
    </source>
</evidence>
<dbReference type="SUPFAM" id="SSF46785">
    <property type="entry name" value="Winged helix' DNA-binding domain"/>
    <property type="match status" value="1"/>
</dbReference>
<dbReference type="Proteomes" id="UP000287547">
    <property type="component" value="Unassembled WGS sequence"/>
</dbReference>
<comment type="caution">
    <text evidence="1">The sequence shown here is derived from an EMBL/GenBank/DDBJ whole genome shotgun (WGS) entry which is preliminary data.</text>
</comment>
<dbReference type="OrthoDB" id="3351920at2"/>
<reference evidence="1 2" key="1">
    <citation type="submission" date="2018-05" db="EMBL/GenBank/DDBJ databases">
        <title>Evolution of GPA BGCs.</title>
        <authorList>
            <person name="Waglechner N."/>
            <person name="Wright G.D."/>
        </authorList>
    </citation>
    <scope>NUCLEOTIDE SEQUENCE [LARGE SCALE GENOMIC DNA]</scope>
    <source>
        <strain evidence="1 2">A82846</strain>
    </source>
</reference>
<name>A0A428ZG39_KIBAR</name>
<dbReference type="InterPro" id="IPR036390">
    <property type="entry name" value="WH_DNA-bd_sf"/>
</dbReference>
<evidence type="ECO:0000313" key="2">
    <source>
        <dbReference type="Proteomes" id="UP000287547"/>
    </source>
</evidence>